<name>A0A8S1QHW8_9CILI</name>
<comment type="caution">
    <text evidence="2">The sequence shown here is derived from an EMBL/GenBank/DDBJ whole genome shotgun (WGS) entry which is preliminary data.</text>
</comment>
<dbReference type="Proteomes" id="UP000692954">
    <property type="component" value="Unassembled WGS sequence"/>
</dbReference>
<dbReference type="AlphaFoldDB" id="A0A8S1QHW8"/>
<organism evidence="2 3">
    <name type="scientific">Paramecium sonneborni</name>
    <dbReference type="NCBI Taxonomy" id="65129"/>
    <lineage>
        <taxon>Eukaryota</taxon>
        <taxon>Sar</taxon>
        <taxon>Alveolata</taxon>
        <taxon>Ciliophora</taxon>
        <taxon>Intramacronucleata</taxon>
        <taxon>Oligohymenophorea</taxon>
        <taxon>Peniculida</taxon>
        <taxon>Parameciidae</taxon>
        <taxon>Paramecium</taxon>
    </lineage>
</organism>
<keyword evidence="3" id="KW-1185">Reference proteome</keyword>
<dbReference type="EMBL" id="CAJJDN010000105">
    <property type="protein sequence ID" value="CAD8114307.1"/>
    <property type="molecule type" value="Genomic_DNA"/>
</dbReference>
<protein>
    <submittedName>
        <fullName evidence="2">Uncharacterized protein</fullName>
    </submittedName>
</protein>
<evidence type="ECO:0000313" key="3">
    <source>
        <dbReference type="Proteomes" id="UP000692954"/>
    </source>
</evidence>
<proteinExistence type="predicted"/>
<sequence>MKNFYDIVEQYEKNMKEKCSEIEQQAKQKVIQKANENTIINQDNQVNELEEQLITYKNVESNCRGNFLLFCVRQCGSHNSKKILLNLSSQLSFYLTFVYIKRRDSNNSQFYRGCELLEYIGGG</sequence>
<gene>
    <name evidence="2" type="ORF">PSON_ATCC_30995.1.T1050136</name>
</gene>
<evidence type="ECO:0000256" key="1">
    <source>
        <dbReference type="SAM" id="Coils"/>
    </source>
</evidence>
<accession>A0A8S1QHW8</accession>
<reference evidence="2" key="1">
    <citation type="submission" date="2021-01" db="EMBL/GenBank/DDBJ databases">
        <authorList>
            <consortium name="Genoscope - CEA"/>
            <person name="William W."/>
        </authorList>
    </citation>
    <scope>NUCLEOTIDE SEQUENCE</scope>
</reference>
<keyword evidence="1" id="KW-0175">Coiled coil</keyword>
<feature type="coiled-coil region" evidence="1">
    <location>
        <begin position="8"/>
        <end position="59"/>
    </location>
</feature>
<evidence type="ECO:0000313" key="2">
    <source>
        <dbReference type="EMBL" id="CAD8114307.1"/>
    </source>
</evidence>